<dbReference type="PANTHER" id="PTHR12847">
    <property type="entry name" value="ATP-BINDING CASSETTE ABC TRANSPORTER-RELATED"/>
    <property type="match status" value="1"/>
</dbReference>
<dbReference type="GO" id="GO:0006897">
    <property type="term" value="P:endocytosis"/>
    <property type="evidence" value="ECO:0007669"/>
    <property type="project" value="InterPro"/>
</dbReference>
<dbReference type="InterPro" id="IPR012466">
    <property type="entry name" value="NECAP_PHear"/>
</dbReference>
<dbReference type="InterPro" id="IPR011993">
    <property type="entry name" value="PH-like_dom_sf"/>
</dbReference>
<keyword evidence="4" id="KW-1185">Reference proteome</keyword>
<dbReference type="AlphaFoldDB" id="A0A813CEW5"/>
<dbReference type="Gene3D" id="2.30.29.30">
    <property type="entry name" value="Pleckstrin-homology domain (PH domain)/Phosphotyrosine-binding domain (PTB)"/>
    <property type="match status" value="1"/>
</dbReference>
<dbReference type="OrthoDB" id="10265489at2759"/>
<evidence type="ECO:0000313" key="4">
    <source>
        <dbReference type="Proteomes" id="UP000601435"/>
    </source>
</evidence>
<dbReference type="Proteomes" id="UP000601435">
    <property type="component" value="Unassembled WGS sequence"/>
</dbReference>
<dbReference type="PANTHER" id="PTHR12847:SF9">
    <property type="entry name" value="NECAP-LIKE PROTEIN CG9132"/>
    <property type="match status" value="1"/>
</dbReference>
<comment type="caution">
    <text evidence="3">The sequence shown here is derived from an EMBL/GenBank/DDBJ whole genome shotgun (WGS) entry which is preliminary data.</text>
</comment>
<dbReference type="SUPFAM" id="SSF50729">
    <property type="entry name" value="PH domain-like"/>
    <property type="match status" value="1"/>
</dbReference>
<gene>
    <name evidence="3" type="primary">NECAP1</name>
    <name evidence="3" type="ORF">SNEC2469_LOCUS34611</name>
</gene>
<feature type="region of interest" description="Disordered" evidence="1">
    <location>
        <begin position="254"/>
        <end position="276"/>
    </location>
</feature>
<evidence type="ECO:0000256" key="1">
    <source>
        <dbReference type="SAM" id="MobiDB-lite"/>
    </source>
</evidence>
<evidence type="ECO:0000313" key="3">
    <source>
        <dbReference type="EMBL" id="CAE7942309.1"/>
    </source>
</evidence>
<accession>A0A813CEW5</accession>
<feature type="compositionally biased region" description="Basic and acidic residues" evidence="1">
    <location>
        <begin position="266"/>
        <end position="276"/>
    </location>
</feature>
<dbReference type="CDD" id="cd13228">
    <property type="entry name" value="PHear_NECAP"/>
    <property type="match status" value="1"/>
</dbReference>
<feature type="region of interest" description="Disordered" evidence="1">
    <location>
        <begin position="160"/>
        <end position="191"/>
    </location>
</feature>
<protein>
    <submittedName>
        <fullName evidence="3">NECAP1 protein</fullName>
    </submittedName>
</protein>
<proteinExistence type="predicted"/>
<evidence type="ECO:0000259" key="2">
    <source>
        <dbReference type="Pfam" id="PF07933"/>
    </source>
</evidence>
<name>A0A813CEW5_9DINO</name>
<feature type="domain" description="NECAP PHear" evidence="2">
    <location>
        <begin position="10"/>
        <end position="160"/>
    </location>
</feature>
<dbReference type="EMBL" id="CAJNJA010096252">
    <property type="protein sequence ID" value="CAE7942309.1"/>
    <property type="molecule type" value="Genomic_DNA"/>
</dbReference>
<dbReference type="Pfam" id="PF07933">
    <property type="entry name" value="DUF1681"/>
    <property type="match status" value="1"/>
</dbReference>
<dbReference type="GO" id="GO:0030125">
    <property type="term" value="C:clathrin vesicle coat"/>
    <property type="evidence" value="ECO:0007669"/>
    <property type="project" value="TreeGrafter"/>
</dbReference>
<organism evidence="3 4">
    <name type="scientific">Symbiodinium necroappetens</name>
    <dbReference type="NCBI Taxonomy" id="1628268"/>
    <lineage>
        <taxon>Eukaryota</taxon>
        <taxon>Sar</taxon>
        <taxon>Alveolata</taxon>
        <taxon>Dinophyceae</taxon>
        <taxon>Suessiales</taxon>
        <taxon>Symbiodiniaceae</taxon>
        <taxon>Symbiodinium</taxon>
    </lineage>
</organism>
<reference evidence="3" key="1">
    <citation type="submission" date="2021-02" db="EMBL/GenBank/DDBJ databases">
        <authorList>
            <person name="Dougan E. K."/>
            <person name="Rhodes N."/>
            <person name="Thang M."/>
            <person name="Chan C."/>
        </authorList>
    </citation>
    <scope>NUCLEOTIDE SEQUENCE</scope>
</reference>
<sequence>MAEDDADVAEYVLFNKRDAKVYQVPPATSATGHRAADWKEAIWRGNVRIVAHGKTMTIRLLDAGSETLFAQCVIPNGEYEQYVERVVDSSRYWVLKIVNGARHAFIGFGFSDRGDAFDFNACLADFKATWVDKEKEAAAMEALPQKDLSLKDGQTLMVNLPGRSGRRREQAASETASGYGRLAPPPSSASVPLQACKATEADEFDDFADFQSAAAAAAETAAPYNVWFNHFVMGADRLGESGSLPAAAEAVPENTPDACSLVPDENAAKDSGEVEERTCQIRGNLTENGHSMGP</sequence>